<reference evidence="1" key="1">
    <citation type="submission" date="2018-11" db="EMBL/GenBank/DDBJ databases">
        <authorList>
            <person name="Grassa J C."/>
        </authorList>
    </citation>
    <scope>NUCLEOTIDE SEQUENCE [LARGE SCALE GENOMIC DNA]</scope>
</reference>
<evidence type="ECO:0008006" key="3">
    <source>
        <dbReference type="Google" id="ProtNLM"/>
    </source>
</evidence>
<dbReference type="PANTHER" id="PTHR47481:SF30">
    <property type="entry name" value="CCHC-TYPE DOMAIN-CONTAINING PROTEIN"/>
    <property type="match status" value="1"/>
</dbReference>
<dbReference type="Gramene" id="evm.model.05.523">
    <property type="protein sequence ID" value="cds.evm.model.05.523"/>
    <property type="gene ID" value="evm.TU.05.523"/>
</dbReference>
<dbReference type="AlphaFoldDB" id="A0A803PQS1"/>
<accession>A0A803PQS1</accession>
<dbReference type="EnsemblPlants" id="evm.model.05.523">
    <property type="protein sequence ID" value="cds.evm.model.05.523"/>
    <property type="gene ID" value="evm.TU.05.523"/>
</dbReference>
<evidence type="ECO:0000313" key="1">
    <source>
        <dbReference type="EnsemblPlants" id="cds.evm.model.05.523"/>
    </source>
</evidence>
<keyword evidence="2" id="KW-1185">Reference proteome</keyword>
<dbReference type="Pfam" id="PF14223">
    <property type="entry name" value="Retrotran_gag_2"/>
    <property type="match status" value="1"/>
</dbReference>
<evidence type="ECO:0000313" key="2">
    <source>
        <dbReference type="Proteomes" id="UP000596661"/>
    </source>
</evidence>
<organism evidence="1 2">
    <name type="scientific">Cannabis sativa</name>
    <name type="common">Hemp</name>
    <name type="synonym">Marijuana</name>
    <dbReference type="NCBI Taxonomy" id="3483"/>
    <lineage>
        <taxon>Eukaryota</taxon>
        <taxon>Viridiplantae</taxon>
        <taxon>Streptophyta</taxon>
        <taxon>Embryophyta</taxon>
        <taxon>Tracheophyta</taxon>
        <taxon>Spermatophyta</taxon>
        <taxon>Magnoliopsida</taxon>
        <taxon>eudicotyledons</taxon>
        <taxon>Gunneridae</taxon>
        <taxon>Pentapetalae</taxon>
        <taxon>rosids</taxon>
        <taxon>fabids</taxon>
        <taxon>Rosales</taxon>
        <taxon>Cannabaceae</taxon>
        <taxon>Cannabis</taxon>
    </lineage>
</organism>
<name>A0A803PQS1_CANSA</name>
<dbReference type="OMA" id="LECHTTK"/>
<proteinExistence type="predicted"/>
<sequence length="150" mass="16814">MIGCDTTAQIWHALNEYYTALNAANIGLYKTQLLNTKMTGSLNDFLLKIKGIVDLVATIDHKQTPQDHIEAIFNGLLAEYDVFVTSVTTRKDVYTVTEIEALLMAQSARIDKHTKNLDILKAETNLSHSIFNGYNMLILQLECHTTKLVA</sequence>
<protein>
    <recommendedName>
        <fullName evidence="3">UBN2 domain-containing protein</fullName>
    </recommendedName>
</protein>
<dbReference type="PANTHER" id="PTHR47481">
    <property type="match status" value="1"/>
</dbReference>
<dbReference type="EMBL" id="UZAU01000426">
    <property type="status" value="NOT_ANNOTATED_CDS"/>
    <property type="molecule type" value="Genomic_DNA"/>
</dbReference>
<reference evidence="1" key="2">
    <citation type="submission" date="2021-03" db="UniProtKB">
        <authorList>
            <consortium name="EnsemblPlants"/>
        </authorList>
    </citation>
    <scope>IDENTIFICATION</scope>
</reference>
<dbReference type="Proteomes" id="UP000596661">
    <property type="component" value="Chromosome 5"/>
</dbReference>